<accession>A0A432XYD7</accession>
<dbReference type="InterPro" id="IPR027417">
    <property type="entry name" value="P-loop_NTPase"/>
</dbReference>
<dbReference type="RefSeq" id="WP_110574396.1">
    <property type="nucleotide sequence ID" value="NZ_PIPV01000005.1"/>
</dbReference>
<organism evidence="1 2">
    <name type="scientific">Idiomarina fontislapidosi</name>
    <dbReference type="NCBI Taxonomy" id="263723"/>
    <lineage>
        <taxon>Bacteria</taxon>
        <taxon>Pseudomonadati</taxon>
        <taxon>Pseudomonadota</taxon>
        <taxon>Gammaproteobacteria</taxon>
        <taxon>Alteromonadales</taxon>
        <taxon>Idiomarinaceae</taxon>
        <taxon>Idiomarina</taxon>
    </lineage>
</organism>
<sequence>MNNKDMMDVVLHIGAPKTGSSAIQYFLHENRTRLLKHGYYYPEHNFDENNVSGGHAHFGAAVAANELEQAKGLFEQWLNEAQQQGAKLLISSEALYRHPERVKQLVNGHSVSVLAYFRHPLESLVSNHNQSIKRHYSTQTLDAFLYKQVGVLNRGVSGQVFFDWVKHFGRDAVSVRPYLASCFVKQQIEHDFLQRLGIAGWSARRFKRNRVRINTSYTYGALEIKRLLNGLLDEQTPQESRRIDRTLQAYADAANRRSGDVPQVVSPTVYDAITHRYQNALERAQTQLLERCTDAFYKPVSVVAAKDALTHRQLPEVIEVYQFLVKQLPELMSQLQKRLLTRLSEQYGKDASEPLPYALLKLAEVMGLPVPEPTLQPALPATTMDTFLSDKSNRVDYLIEVAKLLESQDHIEHAIDILEQAKKIAVSKNMTGQRLTSIERYLGKYRERHDASVKRVMDDDDFASVDSLTE</sequence>
<dbReference type="EMBL" id="PIPV01000005">
    <property type="protein sequence ID" value="RUO53726.1"/>
    <property type="molecule type" value="Genomic_DNA"/>
</dbReference>
<dbReference type="SUPFAM" id="SSF52540">
    <property type="entry name" value="P-loop containing nucleoside triphosphate hydrolases"/>
    <property type="match status" value="1"/>
</dbReference>
<gene>
    <name evidence="1" type="ORF">CWE25_07505</name>
</gene>
<dbReference type="OrthoDB" id="3760425at2"/>
<evidence type="ECO:0000313" key="2">
    <source>
        <dbReference type="Proteomes" id="UP000287330"/>
    </source>
</evidence>
<proteinExistence type="predicted"/>
<dbReference type="Gene3D" id="3.40.50.300">
    <property type="entry name" value="P-loop containing nucleotide triphosphate hydrolases"/>
    <property type="match status" value="1"/>
</dbReference>
<dbReference type="Proteomes" id="UP000287330">
    <property type="component" value="Unassembled WGS sequence"/>
</dbReference>
<evidence type="ECO:0000313" key="1">
    <source>
        <dbReference type="EMBL" id="RUO53726.1"/>
    </source>
</evidence>
<name>A0A432XYD7_9GAMM</name>
<comment type="caution">
    <text evidence="1">The sequence shown here is derived from an EMBL/GenBank/DDBJ whole genome shotgun (WGS) entry which is preliminary data.</text>
</comment>
<reference evidence="2" key="1">
    <citation type="journal article" date="2018" name="Front. Microbiol.">
        <title>Genome-Based Analysis Reveals the Taxonomy and Diversity of the Family Idiomarinaceae.</title>
        <authorList>
            <person name="Liu Y."/>
            <person name="Lai Q."/>
            <person name="Shao Z."/>
        </authorList>
    </citation>
    <scope>NUCLEOTIDE SEQUENCE [LARGE SCALE GENOMIC DNA]</scope>
    <source>
        <strain evidence="2">F23</strain>
    </source>
</reference>
<protein>
    <recommendedName>
        <fullName evidence="3">Sulfotransferase domain-containing protein</fullName>
    </recommendedName>
</protein>
<keyword evidence="2" id="KW-1185">Reference proteome</keyword>
<dbReference type="AlphaFoldDB" id="A0A432XYD7"/>
<evidence type="ECO:0008006" key="3">
    <source>
        <dbReference type="Google" id="ProtNLM"/>
    </source>
</evidence>